<dbReference type="InterPro" id="IPR023298">
    <property type="entry name" value="ATPase_P-typ_TM_dom_sf"/>
</dbReference>
<evidence type="ECO:0000256" key="11">
    <source>
        <dbReference type="ARBA" id="ARBA00022967"/>
    </source>
</evidence>
<dbReference type="Pfam" id="PF00403">
    <property type="entry name" value="HMA"/>
    <property type="match status" value="1"/>
</dbReference>
<dbReference type="PROSITE" id="PS01047">
    <property type="entry name" value="HMA_1"/>
    <property type="match status" value="1"/>
</dbReference>
<keyword evidence="11" id="KW-1278">Translocase</keyword>
<keyword evidence="9" id="KW-0187">Copper transport</keyword>
<feature type="transmembrane region" description="Helical" evidence="18">
    <location>
        <begin position="685"/>
        <end position="702"/>
    </location>
</feature>
<feature type="transmembrane region" description="Helical" evidence="18">
    <location>
        <begin position="154"/>
        <end position="173"/>
    </location>
</feature>
<dbReference type="PANTHER" id="PTHR43520:SF8">
    <property type="entry name" value="P-TYPE CU(+) TRANSPORTER"/>
    <property type="match status" value="1"/>
</dbReference>
<dbReference type="PRINTS" id="PR00943">
    <property type="entry name" value="CUATPASE"/>
</dbReference>
<evidence type="ECO:0000256" key="15">
    <source>
        <dbReference type="ARBA" id="ARBA00023136"/>
    </source>
</evidence>
<evidence type="ECO:0000256" key="4">
    <source>
        <dbReference type="ARBA" id="ARBA00022448"/>
    </source>
</evidence>
<dbReference type="GO" id="GO:0043682">
    <property type="term" value="F:P-type divalent copper transporter activity"/>
    <property type="evidence" value="ECO:0007669"/>
    <property type="project" value="TreeGrafter"/>
</dbReference>
<evidence type="ECO:0000256" key="10">
    <source>
        <dbReference type="ARBA" id="ARBA00022840"/>
    </source>
</evidence>
<dbReference type="Gene3D" id="3.30.70.100">
    <property type="match status" value="1"/>
</dbReference>
<evidence type="ECO:0000256" key="14">
    <source>
        <dbReference type="ARBA" id="ARBA00023065"/>
    </source>
</evidence>
<protein>
    <recommendedName>
        <fullName evidence="3">P-type Cu(+) transporter</fullName>
        <ecNumber evidence="3">7.2.2.8</ecNumber>
    </recommendedName>
</protein>
<dbReference type="Gene3D" id="3.40.50.1000">
    <property type="entry name" value="HAD superfamily/HAD-like"/>
    <property type="match status" value="1"/>
</dbReference>
<evidence type="ECO:0000256" key="3">
    <source>
        <dbReference type="ARBA" id="ARBA00012517"/>
    </source>
</evidence>
<keyword evidence="14" id="KW-0406">Ion transport</keyword>
<dbReference type="Gene3D" id="3.40.1110.10">
    <property type="entry name" value="Calcium-transporting ATPase, cytoplasmic domain N"/>
    <property type="match status" value="1"/>
</dbReference>
<comment type="catalytic activity">
    <reaction evidence="16">
        <text>Cu(+)(in) + ATP + H2O = Cu(+)(out) + ADP + phosphate + H(+)</text>
        <dbReference type="Rhea" id="RHEA:25792"/>
        <dbReference type="ChEBI" id="CHEBI:15377"/>
        <dbReference type="ChEBI" id="CHEBI:15378"/>
        <dbReference type="ChEBI" id="CHEBI:30616"/>
        <dbReference type="ChEBI" id="CHEBI:43474"/>
        <dbReference type="ChEBI" id="CHEBI:49552"/>
        <dbReference type="ChEBI" id="CHEBI:456216"/>
        <dbReference type="EC" id="7.2.2.8"/>
    </reaction>
</comment>
<dbReference type="Pfam" id="PF00702">
    <property type="entry name" value="Hydrolase"/>
    <property type="match status" value="1"/>
</dbReference>
<accession>A0A3R9QRF5</accession>
<comment type="similarity">
    <text evidence="2 18">Belongs to the cation transport ATPase (P-type) (TC 3.A.3) family. Type IB subfamily.</text>
</comment>
<keyword evidence="7 18" id="KW-0479">Metal-binding</keyword>
<dbReference type="SUPFAM" id="SSF56784">
    <property type="entry name" value="HAD-like"/>
    <property type="match status" value="1"/>
</dbReference>
<evidence type="ECO:0000256" key="6">
    <source>
        <dbReference type="ARBA" id="ARBA00022692"/>
    </source>
</evidence>
<dbReference type="SUPFAM" id="SSF81653">
    <property type="entry name" value="Calcium ATPase, transduction domain A"/>
    <property type="match status" value="1"/>
</dbReference>
<gene>
    <name evidence="20" type="ORF">D7Z54_19285</name>
</gene>
<organism evidence="20 21">
    <name type="scientific">Salibacterium salarium</name>
    <dbReference type="NCBI Taxonomy" id="284579"/>
    <lineage>
        <taxon>Bacteria</taxon>
        <taxon>Bacillati</taxon>
        <taxon>Bacillota</taxon>
        <taxon>Bacilli</taxon>
        <taxon>Bacillales</taxon>
        <taxon>Bacillaceae</taxon>
    </lineage>
</organism>
<dbReference type="OrthoDB" id="9813266at2"/>
<dbReference type="FunFam" id="2.70.150.10:FF:000002">
    <property type="entry name" value="Copper-transporting ATPase 1, putative"/>
    <property type="match status" value="1"/>
</dbReference>
<evidence type="ECO:0000256" key="9">
    <source>
        <dbReference type="ARBA" id="ARBA00022796"/>
    </source>
</evidence>
<name>A0A3R9QRF5_9BACI</name>
<reference evidence="20 21" key="1">
    <citation type="submission" date="2018-10" db="EMBL/GenBank/DDBJ databases">
        <title>Draft genome sequence of Bacillus salarius IM0101, isolated from a hypersaline soil in Inner Mongolia, China.</title>
        <authorList>
            <person name="Yamprayoonswat W."/>
            <person name="Boonvisut S."/>
            <person name="Jumpathong W."/>
            <person name="Sittihan S."/>
            <person name="Ruangsuj P."/>
            <person name="Wanthongcharoen S."/>
            <person name="Thongpramul N."/>
            <person name="Pimmason S."/>
            <person name="Yu B."/>
            <person name="Yasawong M."/>
        </authorList>
    </citation>
    <scope>NUCLEOTIDE SEQUENCE [LARGE SCALE GENOMIC DNA]</scope>
    <source>
        <strain evidence="20 21">IM0101</strain>
    </source>
</reference>
<dbReference type="PROSITE" id="PS00154">
    <property type="entry name" value="ATPASE_E1_E2"/>
    <property type="match status" value="1"/>
</dbReference>
<evidence type="ECO:0000256" key="12">
    <source>
        <dbReference type="ARBA" id="ARBA00022989"/>
    </source>
</evidence>
<sequence>MEETNHLEIRGMHCAACATRIEKAVSKIEGVTDAHVNVTTEKGYFTYDKKQTGISDIINRINKIGFQADKSTAQPDRAKHREVKALQWNFIVSALLTLPLAWAMLTHFKWSSFLYIPDIFLQPLFQLAITIPIQFVIGFAFYERAWNALKHGSANMDSLVVLSTSTAFFYSHYLTFTSFHTAHDAHSLGLFYETSAFIITFILLGKVLEARTKMKTTEAVKKLHQLQTKTATLYKNGKESSVSVDNILPGDVVVLRPGEKVPVDGQVLKGTSTVDESLLTGESMPVEKNAGNAIYAGTMNKNGLLTVKVTKKRSETTLSHIIRIVEKAQVSKAPIQHIADKITEVFVPIVITTALVTFAVWYMIFQPGYIYGALEKSIAVLIIACPCALGLATPTSVMVGSGRAAQLGLLFKEGRFLELLGRTNIVALDKTGTITKGEPQVTDMYVEHMDKNEFMKIIGAAENTSTHPLAKAIVTEVKKQGHPLPHATNVLSFPGYGVQASINGKKILIANPKYYKNNSILLPRKAKKMVKEWERQGKTVMIASINSRFSGIISIADEINKSSKTAVSRLKKMGFKVMMLTGDNRSNAASVAQNVGIKKQYAEITPQEKAEIIRQLQQQGNRVVMVGDGINDAPALTVAKVGIAIGTGSDVAIESGDITIVKSDVNRVADAIIISKKTTRNIKQNFLWAFLYNVLMIPIAMLGFLAPWLAGTAMAFSSVSVVLNSLRLKNMKI</sequence>
<dbReference type="NCBIfam" id="TIGR01525">
    <property type="entry name" value="ATPase-IB_hvy"/>
    <property type="match status" value="1"/>
</dbReference>
<comment type="subcellular location">
    <subcellularLocation>
        <location evidence="1">Cell membrane</location>
        <topology evidence="1">Multi-pass membrane protein</topology>
    </subcellularLocation>
</comment>
<dbReference type="SUPFAM" id="SSF81665">
    <property type="entry name" value="Calcium ATPase, transmembrane domain M"/>
    <property type="match status" value="1"/>
</dbReference>
<feature type="transmembrane region" description="Helical" evidence="18">
    <location>
        <begin position="377"/>
        <end position="399"/>
    </location>
</feature>
<keyword evidence="5" id="KW-0597">Phosphoprotein</keyword>
<evidence type="ECO:0000256" key="16">
    <source>
        <dbReference type="ARBA" id="ARBA00049289"/>
    </source>
</evidence>
<dbReference type="InterPro" id="IPR044492">
    <property type="entry name" value="P_typ_ATPase_HD_dom"/>
</dbReference>
<dbReference type="EMBL" id="RBVX01000021">
    <property type="protein sequence ID" value="RSL31771.1"/>
    <property type="molecule type" value="Genomic_DNA"/>
</dbReference>
<evidence type="ECO:0000313" key="21">
    <source>
        <dbReference type="Proteomes" id="UP000275076"/>
    </source>
</evidence>
<dbReference type="EC" id="7.2.2.8" evidence="3"/>
<keyword evidence="10 18" id="KW-0067">ATP-binding</keyword>
<dbReference type="InterPro" id="IPR023214">
    <property type="entry name" value="HAD_sf"/>
</dbReference>
<feature type="transmembrane region" description="Helical" evidence="18">
    <location>
        <begin position="185"/>
        <end position="205"/>
    </location>
</feature>
<dbReference type="AlphaFoldDB" id="A0A3R9QRF5"/>
<dbReference type="InterPro" id="IPR017969">
    <property type="entry name" value="Heavy-metal-associated_CS"/>
</dbReference>
<keyword evidence="4" id="KW-0813">Transport</keyword>
<dbReference type="InterPro" id="IPR001757">
    <property type="entry name" value="P_typ_ATPase"/>
</dbReference>
<dbReference type="GO" id="GO:0005886">
    <property type="term" value="C:plasma membrane"/>
    <property type="evidence" value="ECO:0007669"/>
    <property type="project" value="UniProtKB-SubCell"/>
</dbReference>
<dbReference type="GO" id="GO:0055070">
    <property type="term" value="P:copper ion homeostasis"/>
    <property type="evidence" value="ECO:0007669"/>
    <property type="project" value="TreeGrafter"/>
</dbReference>
<dbReference type="InterPro" id="IPR059000">
    <property type="entry name" value="ATPase_P-type_domA"/>
</dbReference>
<evidence type="ECO:0000256" key="13">
    <source>
        <dbReference type="ARBA" id="ARBA00023008"/>
    </source>
</evidence>
<keyword evidence="13" id="KW-0186">Copper</keyword>
<dbReference type="InterPro" id="IPR006121">
    <property type="entry name" value="HMA_dom"/>
</dbReference>
<dbReference type="GO" id="GO:0016887">
    <property type="term" value="F:ATP hydrolysis activity"/>
    <property type="evidence" value="ECO:0007669"/>
    <property type="project" value="InterPro"/>
</dbReference>
<dbReference type="SFLD" id="SFLDG00002">
    <property type="entry name" value="C1.7:_P-type_atpase_like"/>
    <property type="match status" value="1"/>
</dbReference>
<feature type="transmembrane region" description="Helical" evidence="18">
    <location>
        <begin position="345"/>
        <end position="365"/>
    </location>
</feature>
<keyword evidence="18" id="KW-1003">Cell membrane</keyword>
<dbReference type="InterPro" id="IPR023299">
    <property type="entry name" value="ATPase_P-typ_cyto_dom_N"/>
</dbReference>
<keyword evidence="8 18" id="KW-0547">Nucleotide-binding</keyword>
<evidence type="ECO:0000256" key="2">
    <source>
        <dbReference type="ARBA" id="ARBA00006024"/>
    </source>
</evidence>
<dbReference type="SFLD" id="SFLDF00027">
    <property type="entry name" value="p-type_atpase"/>
    <property type="match status" value="1"/>
</dbReference>
<evidence type="ECO:0000313" key="20">
    <source>
        <dbReference type="EMBL" id="RSL31771.1"/>
    </source>
</evidence>
<keyword evidence="12 18" id="KW-1133">Transmembrane helix</keyword>
<dbReference type="Proteomes" id="UP000275076">
    <property type="component" value="Unassembled WGS sequence"/>
</dbReference>
<dbReference type="InterPro" id="IPR027256">
    <property type="entry name" value="P-typ_ATPase_IB"/>
</dbReference>
<dbReference type="InterPro" id="IPR036163">
    <property type="entry name" value="HMA_dom_sf"/>
</dbReference>
<dbReference type="PANTHER" id="PTHR43520">
    <property type="entry name" value="ATP7, ISOFORM B"/>
    <property type="match status" value="1"/>
</dbReference>
<dbReference type="GO" id="GO:0140581">
    <property type="term" value="F:P-type monovalent copper transporter activity"/>
    <property type="evidence" value="ECO:0007669"/>
    <property type="project" value="UniProtKB-EC"/>
</dbReference>
<evidence type="ECO:0000259" key="19">
    <source>
        <dbReference type="PROSITE" id="PS50846"/>
    </source>
</evidence>
<dbReference type="PRINTS" id="PR00942">
    <property type="entry name" value="CUATPASEI"/>
</dbReference>
<feature type="domain" description="HMA" evidence="19">
    <location>
        <begin position="3"/>
        <end position="69"/>
    </location>
</feature>
<dbReference type="RefSeq" id="WP_125558050.1">
    <property type="nucleotide sequence ID" value="NZ_RBVX01000021.1"/>
</dbReference>
<dbReference type="NCBIfam" id="TIGR01494">
    <property type="entry name" value="ATPase_P-type"/>
    <property type="match status" value="1"/>
</dbReference>
<feature type="transmembrane region" description="Helical" evidence="18">
    <location>
        <begin position="124"/>
        <end position="142"/>
    </location>
</feature>
<dbReference type="Pfam" id="PF00122">
    <property type="entry name" value="E1-E2_ATPase"/>
    <property type="match status" value="1"/>
</dbReference>
<dbReference type="InterPro" id="IPR018303">
    <property type="entry name" value="ATPase_P-typ_P_site"/>
</dbReference>
<dbReference type="InterPro" id="IPR008250">
    <property type="entry name" value="ATPase_P-typ_transduc_dom_A_sf"/>
</dbReference>
<evidence type="ECO:0000256" key="8">
    <source>
        <dbReference type="ARBA" id="ARBA00022741"/>
    </source>
</evidence>
<keyword evidence="6 18" id="KW-0812">Transmembrane</keyword>
<keyword evidence="21" id="KW-1185">Reference proteome</keyword>
<comment type="caution">
    <text evidence="20">The sequence shown here is derived from an EMBL/GenBank/DDBJ whole genome shotgun (WGS) entry which is preliminary data.</text>
</comment>
<dbReference type="PROSITE" id="PS50846">
    <property type="entry name" value="HMA_2"/>
    <property type="match status" value="1"/>
</dbReference>
<dbReference type="GO" id="GO:0005524">
    <property type="term" value="F:ATP binding"/>
    <property type="evidence" value="ECO:0007669"/>
    <property type="project" value="UniProtKB-UniRule"/>
</dbReference>
<dbReference type="SFLD" id="SFLDS00003">
    <property type="entry name" value="Haloacid_Dehalogenase"/>
    <property type="match status" value="1"/>
</dbReference>
<dbReference type="CDD" id="cd02094">
    <property type="entry name" value="P-type_ATPase_Cu-like"/>
    <property type="match status" value="1"/>
</dbReference>
<evidence type="ECO:0000256" key="5">
    <source>
        <dbReference type="ARBA" id="ARBA00022553"/>
    </source>
</evidence>
<proteinExistence type="inferred from homology"/>
<dbReference type="InterPro" id="IPR036412">
    <property type="entry name" value="HAD-like_sf"/>
</dbReference>
<dbReference type="CDD" id="cd00371">
    <property type="entry name" value="HMA"/>
    <property type="match status" value="1"/>
</dbReference>
<comment type="function">
    <text evidence="17">Involved in copper export.</text>
</comment>
<evidence type="ECO:0000256" key="1">
    <source>
        <dbReference type="ARBA" id="ARBA00004651"/>
    </source>
</evidence>
<evidence type="ECO:0000256" key="17">
    <source>
        <dbReference type="ARBA" id="ARBA00055366"/>
    </source>
</evidence>
<dbReference type="NCBIfam" id="TIGR01511">
    <property type="entry name" value="ATPase-IB1_Cu"/>
    <property type="match status" value="1"/>
</dbReference>
<dbReference type="SUPFAM" id="SSF55008">
    <property type="entry name" value="HMA, heavy metal-associated domain"/>
    <property type="match status" value="1"/>
</dbReference>
<evidence type="ECO:0000256" key="7">
    <source>
        <dbReference type="ARBA" id="ARBA00022723"/>
    </source>
</evidence>
<evidence type="ECO:0000256" key="18">
    <source>
        <dbReference type="RuleBase" id="RU362081"/>
    </source>
</evidence>
<dbReference type="FunFam" id="3.30.70.100:FF:000005">
    <property type="entry name" value="Copper-exporting P-type ATPase A"/>
    <property type="match status" value="1"/>
</dbReference>
<keyword evidence="15 18" id="KW-0472">Membrane</keyword>
<dbReference type="GO" id="GO:0005507">
    <property type="term" value="F:copper ion binding"/>
    <property type="evidence" value="ECO:0007669"/>
    <property type="project" value="TreeGrafter"/>
</dbReference>
<dbReference type="Gene3D" id="2.70.150.10">
    <property type="entry name" value="Calcium-transporting ATPase, cytoplasmic transduction domain A"/>
    <property type="match status" value="1"/>
</dbReference>
<dbReference type="PRINTS" id="PR00119">
    <property type="entry name" value="CATATPASE"/>
</dbReference>
<feature type="transmembrane region" description="Helical" evidence="18">
    <location>
        <begin position="86"/>
        <end position="104"/>
    </location>
</feature>